<feature type="domain" description="Prenyltransferase alpha-alpha toroid" evidence="5">
    <location>
        <begin position="59"/>
        <end position="172"/>
    </location>
</feature>
<dbReference type="Gene3D" id="1.50.10.20">
    <property type="match status" value="2"/>
</dbReference>
<comment type="caution">
    <text evidence="6">The sequence shown here is derived from an EMBL/GenBank/DDBJ whole genome shotgun (WGS) entry which is preliminary data.</text>
</comment>
<feature type="region of interest" description="Disordered" evidence="2">
    <location>
        <begin position="364"/>
        <end position="391"/>
    </location>
</feature>
<protein>
    <recommendedName>
        <fullName evidence="5">Prenyltransferase alpha-alpha toroid domain-containing protein</fullName>
    </recommendedName>
</protein>
<evidence type="ECO:0000259" key="5">
    <source>
        <dbReference type="Pfam" id="PF00432"/>
    </source>
</evidence>
<dbReference type="EMBL" id="VKHS01000294">
    <property type="protein sequence ID" value="MBB0230504.1"/>
    <property type="molecule type" value="Genomic_DNA"/>
</dbReference>
<dbReference type="Proteomes" id="UP000530234">
    <property type="component" value="Unassembled WGS sequence"/>
</dbReference>
<evidence type="ECO:0000256" key="2">
    <source>
        <dbReference type="SAM" id="MobiDB-lite"/>
    </source>
</evidence>
<evidence type="ECO:0000256" key="4">
    <source>
        <dbReference type="SAM" id="SignalP"/>
    </source>
</evidence>
<feature type="non-terminal residue" evidence="6">
    <location>
        <position position="447"/>
    </location>
</feature>
<accession>A0A7W3T3Z0</accession>
<name>A0A7W3T3Z0_9ACTN</name>
<evidence type="ECO:0000313" key="7">
    <source>
        <dbReference type="Proteomes" id="UP000530234"/>
    </source>
</evidence>
<dbReference type="InterPro" id="IPR008930">
    <property type="entry name" value="Terpenoid_cyclase/PrenylTrfase"/>
</dbReference>
<keyword evidence="3" id="KW-1133">Transmembrane helix</keyword>
<dbReference type="InterPro" id="IPR001330">
    <property type="entry name" value="Prenyltrans"/>
</dbReference>
<proteinExistence type="predicted"/>
<keyword evidence="4" id="KW-0732">Signal</keyword>
<evidence type="ECO:0000256" key="1">
    <source>
        <dbReference type="ARBA" id="ARBA00022737"/>
    </source>
</evidence>
<feature type="region of interest" description="Disordered" evidence="2">
    <location>
        <begin position="424"/>
        <end position="447"/>
    </location>
</feature>
<feature type="compositionally biased region" description="Low complexity" evidence="2">
    <location>
        <begin position="25"/>
        <end position="40"/>
    </location>
</feature>
<feature type="transmembrane region" description="Helical" evidence="3">
    <location>
        <begin position="399"/>
        <end position="418"/>
    </location>
</feature>
<keyword evidence="3" id="KW-0472">Membrane</keyword>
<evidence type="ECO:0000256" key="3">
    <source>
        <dbReference type="SAM" id="Phobius"/>
    </source>
</evidence>
<reference evidence="7" key="1">
    <citation type="submission" date="2019-10" db="EMBL/GenBank/DDBJ databases">
        <title>Streptomyces sp. nov., a novel actinobacterium isolated from alkaline environment.</title>
        <authorList>
            <person name="Golinska P."/>
        </authorList>
    </citation>
    <scope>NUCLEOTIDE SEQUENCE [LARGE SCALE GENOMIC DNA]</scope>
    <source>
        <strain evidence="7">DSM 42108</strain>
    </source>
</reference>
<keyword evidence="7" id="KW-1185">Reference proteome</keyword>
<dbReference type="AlphaFoldDB" id="A0A7W3T3Z0"/>
<keyword evidence="1" id="KW-0677">Repeat</keyword>
<feature type="region of interest" description="Disordered" evidence="2">
    <location>
        <begin position="25"/>
        <end position="45"/>
    </location>
</feature>
<dbReference type="RefSeq" id="WP_182664025.1">
    <property type="nucleotide sequence ID" value="NZ_VKHS01000294.1"/>
</dbReference>
<evidence type="ECO:0000313" key="6">
    <source>
        <dbReference type="EMBL" id="MBB0230504.1"/>
    </source>
</evidence>
<feature type="region of interest" description="Disordered" evidence="2">
    <location>
        <begin position="231"/>
        <end position="259"/>
    </location>
</feature>
<dbReference type="GO" id="GO:0003824">
    <property type="term" value="F:catalytic activity"/>
    <property type="evidence" value="ECO:0007669"/>
    <property type="project" value="InterPro"/>
</dbReference>
<keyword evidence="3" id="KW-0812">Transmembrane</keyword>
<organism evidence="6 7">
    <name type="scientific">Streptomyces calidiresistens</name>
    <dbReference type="NCBI Taxonomy" id="1485586"/>
    <lineage>
        <taxon>Bacteria</taxon>
        <taxon>Bacillati</taxon>
        <taxon>Actinomycetota</taxon>
        <taxon>Actinomycetes</taxon>
        <taxon>Kitasatosporales</taxon>
        <taxon>Streptomycetaceae</taxon>
        <taxon>Streptomyces</taxon>
    </lineage>
</organism>
<feature type="chain" id="PRO_5031177718" description="Prenyltransferase alpha-alpha toroid domain-containing protein" evidence="4">
    <location>
        <begin position="27"/>
        <end position="447"/>
    </location>
</feature>
<dbReference type="Pfam" id="PF00432">
    <property type="entry name" value="Prenyltrans"/>
    <property type="match status" value="1"/>
</dbReference>
<gene>
    <name evidence="6" type="ORF">FOE67_13520</name>
</gene>
<sequence length="447" mass="43245">MTPLRGATALAGATLLLLGTAAPAGADDATATPSPASAGAEGLYGDTDPTWDGVWRQSLAMLALEAAGEPAPPAAVTWLLGQQCPEGGFPAHLPEPGAACDGDPAVDTNATGMAVQALAAVADGDAAADAALDSAVEWLLSARNEDGGWPYASGGESDANSTAVALSALYAIGADPAEVAGAEEALLAFRLGCEAPEAERGAFVWQPEEDGSRYANELATVDAVLALGAAAGDRAPDGPPATPACEDDGDGDGGNGVGPAEALEGGLAWLLSHTTEGGGWVRSPFDNSPMPGPTARVAHGLAAGGWTEEARAVLAPVEEEVAGGGDAYEGAGTVAELILAVEAVGADPTDFGGVDLTARLIASGPDADAPATEPGDRNDGDAADGETGTEDAGGGLGSLWFLGALLLAGVGVGLLAALRRGGNTGGNTGGDGTGAPGGDAGGAAKGG</sequence>
<feature type="signal peptide" evidence="4">
    <location>
        <begin position="1"/>
        <end position="26"/>
    </location>
</feature>
<dbReference type="SUPFAM" id="SSF48239">
    <property type="entry name" value="Terpenoid cyclases/Protein prenyltransferases"/>
    <property type="match status" value="1"/>
</dbReference>